<dbReference type="PANTHER" id="PTHR22846">
    <property type="entry name" value="WD40 REPEAT PROTEIN"/>
    <property type="match status" value="1"/>
</dbReference>
<evidence type="ECO:0000256" key="5">
    <source>
        <dbReference type="PROSITE-ProRule" id="PRU00221"/>
    </source>
</evidence>
<dbReference type="InterPro" id="IPR036322">
    <property type="entry name" value="WD40_repeat_dom_sf"/>
</dbReference>
<feature type="region of interest" description="Disordered" evidence="6">
    <location>
        <begin position="558"/>
        <end position="589"/>
    </location>
</feature>
<name>A0ABR4IMI1_9EURO</name>
<comment type="caution">
    <text evidence="7">The sequence shown here is derived from an EMBL/GenBank/DDBJ whole genome shotgun (WGS) entry which is preliminary data.</text>
</comment>
<dbReference type="InterPro" id="IPR045183">
    <property type="entry name" value="Ebi-like"/>
</dbReference>
<feature type="compositionally biased region" description="Low complexity" evidence="6">
    <location>
        <begin position="161"/>
        <end position="170"/>
    </location>
</feature>
<keyword evidence="2 5" id="KW-0853">WD repeat</keyword>
<keyword evidence="8" id="KW-1185">Reference proteome</keyword>
<evidence type="ECO:0000256" key="6">
    <source>
        <dbReference type="SAM" id="MobiDB-lite"/>
    </source>
</evidence>
<dbReference type="InterPro" id="IPR001680">
    <property type="entry name" value="WD40_rpt"/>
</dbReference>
<dbReference type="PROSITE" id="PS50082">
    <property type="entry name" value="WD_REPEATS_2"/>
    <property type="match status" value="1"/>
</dbReference>
<dbReference type="InterPro" id="IPR015943">
    <property type="entry name" value="WD40/YVTN_repeat-like_dom_sf"/>
</dbReference>
<dbReference type="InterPro" id="IPR006594">
    <property type="entry name" value="LisH"/>
</dbReference>
<proteinExistence type="predicted"/>
<dbReference type="Pfam" id="PF00400">
    <property type="entry name" value="WD40"/>
    <property type="match status" value="1"/>
</dbReference>
<dbReference type="Gene3D" id="1.20.960.30">
    <property type="match status" value="1"/>
</dbReference>
<dbReference type="SUPFAM" id="SSF50978">
    <property type="entry name" value="WD40 repeat-like"/>
    <property type="match status" value="1"/>
</dbReference>
<feature type="compositionally biased region" description="Polar residues" evidence="6">
    <location>
        <begin position="105"/>
        <end position="115"/>
    </location>
</feature>
<evidence type="ECO:0000313" key="7">
    <source>
        <dbReference type="EMBL" id="KAL2828981.1"/>
    </source>
</evidence>
<dbReference type="Proteomes" id="UP001610335">
    <property type="component" value="Unassembled WGS sequence"/>
</dbReference>
<feature type="repeat" description="WD" evidence="5">
    <location>
        <begin position="463"/>
        <end position="504"/>
    </location>
</feature>
<dbReference type="PROSITE" id="PS50896">
    <property type="entry name" value="LISH"/>
    <property type="match status" value="1"/>
</dbReference>
<dbReference type="SMART" id="SM00320">
    <property type="entry name" value="WD40"/>
    <property type="match status" value="5"/>
</dbReference>
<evidence type="ECO:0000313" key="8">
    <source>
        <dbReference type="Proteomes" id="UP001610335"/>
    </source>
</evidence>
<keyword evidence="4" id="KW-0539">Nucleus</keyword>
<feature type="region of interest" description="Disordered" evidence="6">
    <location>
        <begin position="96"/>
        <end position="115"/>
    </location>
</feature>
<accession>A0ABR4IMI1</accession>
<organism evidence="7 8">
    <name type="scientific">Aspergillus cavernicola</name>
    <dbReference type="NCBI Taxonomy" id="176166"/>
    <lineage>
        <taxon>Eukaryota</taxon>
        <taxon>Fungi</taxon>
        <taxon>Dikarya</taxon>
        <taxon>Ascomycota</taxon>
        <taxon>Pezizomycotina</taxon>
        <taxon>Eurotiomycetes</taxon>
        <taxon>Eurotiomycetidae</taxon>
        <taxon>Eurotiales</taxon>
        <taxon>Aspergillaceae</taxon>
        <taxon>Aspergillus</taxon>
        <taxon>Aspergillus subgen. Nidulantes</taxon>
    </lineage>
</organism>
<evidence type="ECO:0000256" key="2">
    <source>
        <dbReference type="ARBA" id="ARBA00022574"/>
    </source>
</evidence>
<dbReference type="Pfam" id="PF08513">
    <property type="entry name" value="LisH"/>
    <property type="match status" value="1"/>
</dbReference>
<reference evidence="7 8" key="1">
    <citation type="submission" date="2024-07" db="EMBL/GenBank/DDBJ databases">
        <title>Section-level genome sequencing and comparative genomics of Aspergillus sections Usti and Cavernicolus.</title>
        <authorList>
            <consortium name="Lawrence Berkeley National Laboratory"/>
            <person name="Nybo J.L."/>
            <person name="Vesth T.C."/>
            <person name="Theobald S."/>
            <person name="Frisvad J.C."/>
            <person name="Larsen T.O."/>
            <person name="Kjaerboelling I."/>
            <person name="Rothschild-Mancinelli K."/>
            <person name="Lyhne E.K."/>
            <person name="Kogle M.E."/>
            <person name="Barry K."/>
            <person name="Clum A."/>
            <person name="Na H."/>
            <person name="Ledsgaard L."/>
            <person name="Lin J."/>
            <person name="Lipzen A."/>
            <person name="Kuo A."/>
            <person name="Riley R."/>
            <person name="Mondo S."/>
            <person name="LaButti K."/>
            <person name="Haridas S."/>
            <person name="Pangalinan J."/>
            <person name="Salamov A.A."/>
            <person name="Simmons B.A."/>
            <person name="Magnuson J.K."/>
            <person name="Chen J."/>
            <person name="Drula E."/>
            <person name="Henrissat B."/>
            <person name="Wiebenga A."/>
            <person name="Lubbers R.J."/>
            <person name="Gomes A.C."/>
            <person name="Makela M.R."/>
            <person name="Stajich J."/>
            <person name="Grigoriev I.V."/>
            <person name="Mortensen U.H."/>
            <person name="De vries R.P."/>
            <person name="Baker S.E."/>
            <person name="Andersen M.R."/>
        </authorList>
    </citation>
    <scope>NUCLEOTIDE SEQUENCE [LARGE SCALE GENOMIC DNA]</scope>
    <source>
        <strain evidence="7 8">CBS 600.67</strain>
    </source>
</reference>
<comment type="subcellular location">
    <subcellularLocation>
        <location evidence="1">Nucleus</location>
    </subcellularLocation>
</comment>
<dbReference type="Gene3D" id="2.130.10.10">
    <property type="entry name" value="YVTN repeat-like/Quinoprotein amine dehydrogenase"/>
    <property type="match status" value="1"/>
</dbReference>
<dbReference type="EMBL" id="JBFXLS010000018">
    <property type="protein sequence ID" value="KAL2828981.1"/>
    <property type="molecule type" value="Genomic_DNA"/>
</dbReference>
<feature type="region of interest" description="Disordered" evidence="6">
    <location>
        <begin position="144"/>
        <end position="194"/>
    </location>
</feature>
<feature type="compositionally biased region" description="Basic and acidic residues" evidence="6">
    <location>
        <begin position="563"/>
        <end position="574"/>
    </location>
</feature>
<evidence type="ECO:0000256" key="4">
    <source>
        <dbReference type="ARBA" id="ARBA00023242"/>
    </source>
</evidence>
<evidence type="ECO:0000256" key="3">
    <source>
        <dbReference type="ARBA" id="ARBA00022737"/>
    </source>
</evidence>
<dbReference type="PANTHER" id="PTHR22846:SF2">
    <property type="entry name" value="F-BOX-LIKE_WD REPEAT-CONTAINING PROTEIN EBI"/>
    <property type="match status" value="1"/>
</dbReference>
<keyword evidence="3" id="KW-0677">Repeat</keyword>
<protein>
    <submittedName>
        <fullName evidence="7">WD40-repeat-containing domain protein</fullName>
    </submittedName>
</protein>
<evidence type="ECO:0000256" key="1">
    <source>
        <dbReference type="ARBA" id="ARBA00004123"/>
    </source>
</evidence>
<sequence length="623" mass="67291">MAQPDLTSHHVNYLIWRYLQESGHGEAAVTLQRAWNHDPQSLPFAPYIRTHALVSLVQKGLQYHELEQSLDKEGNSVPSSPSNYFFGPVSFDLETRKGPSDAGVSANQPPVSPTTAKVARDGVEMNGMNGHSTTEAAALQNVNKSHRSDHAETNGDEVSMDMDTTTNGTTDESKPHITESSSLGETATIDGDGDVNMGIRPTLHDQEPTAAPTFTLTTGHSVGVQITPAKAADLSPDTTILDVAGDDHVTRTLWRPQDPTVVVAAGDTFCSLYKLSSTSPPVQEKIIENKGDNVWVSAVAWDPRGQKLAVATYNDMRGSITMYDVDGKAVDLLPEVPRMISSLKWADSGSQLIVVASDSKISELVLWDDSLRPEEFPPPQIVDDSILDVSWLGNTQAFACGGMSVYQCDVESSIHLSKTFTAGDLEQPWTFIRCANAGATPVAVAASSSSASFWIPTHDLRMDNAHEGHVTAIQLKPNPSEQPNQPLVLASSSTDDTVKLWHIDIESRKFDCIHCLSLGPSLPVLASCFSPDGYALAAASKDALSIWNAQRGGTAMATWKSPGVEKKESEEKKSPTLNGHNGSLEDVQDRSLTWDADGKRLAFGFGSQVYPLSPISRSDFLKN</sequence>
<gene>
    <name evidence="7" type="ORF">BDW59DRAFT_40353</name>
</gene>